<dbReference type="PANTHER" id="PTHR13604">
    <property type="entry name" value="DC12-RELATED"/>
    <property type="match status" value="1"/>
</dbReference>
<dbReference type="Pfam" id="PF02586">
    <property type="entry name" value="SRAP"/>
    <property type="match status" value="1"/>
</dbReference>
<keyword evidence="4 8" id="KW-0378">Hydrolase</keyword>
<dbReference type="SUPFAM" id="SSF143081">
    <property type="entry name" value="BB1717-like"/>
    <property type="match status" value="1"/>
</dbReference>
<dbReference type="RefSeq" id="WP_125463399.1">
    <property type="nucleotide sequence ID" value="NZ_CP034337.1"/>
</dbReference>
<dbReference type="InterPro" id="IPR003738">
    <property type="entry name" value="SRAP"/>
</dbReference>
<evidence type="ECO:0000256" key="5">
    <source>
        <dbReference type="ARBA" id="ARBA00023124"/>
    </source>
</evidence>
<keyword evidence="2 8" id="KW-0645">Protease</keyword>
<dbReference type="InterPro" id="IPR036590">
    <property type="entry name" value="SRAP-like"/>
</dbReference>
<evidence type="ECO:0000256" key="7">
    <source>
        <dbReference type="ARBA" id="ARBA00023239"/>
    </source>
</evidence>
<name>A0ABN5THR0_9PSED</name>
<evidence type="ECO:0000313" key="9">
    <source>
        <dbReference type="EMBL" id="AZL73246.1"/>
    </source>
</evidence>
<keyword evidence="3" id="KW-0227">DNA damage</keyword>
<gene>
    <name evidence="9" type="ORF">EI693_09130</name>
</gene>
<dbReference type="Gene3D" id="3.90.1680.10">
    <property type="entry name" value="SOS response associated peptidase-like"/>
    <property type="match status" value="1"/>
</dbReference>
<dbReference type="PANTHER" id="PTHR13604:SF0">
    <property type="entry name" value="ABASIC SITE PROCESSING PROTEIN HMCES"/>
    <property type="match status" value="1"/>
</dbReference>
<accession>A0ABN5THR0</accession>
<keyword evidence="7" id="KW-0456">Lyase</keyword>
<dbReference type="Proteomes" id="UP000272622">
    <property type="component" value="Chromosome"/>
</dbReference>
<protein>
    <recommendedName>
        <fullName evidence="8">Abasic site processing protein</fullName>
        <ecNumber evidence="8">3.4.-.-</ecNumber>
    </recommendedName>
</protein>
<evidence type="ECO:0000256" key="8">
    <source>
        <dbReference type="RuleBase" id="RU364100"/>
    </source>
</evidence>
<evidence type="ECO:0000256" key="3">
    <source>
        <dbReference type="ARBA" id="ARBA00022763"/>
    </source>
</evidence>
<sequence>MCGRFAQYQGLADYLRELQAEQDVVSGYDNHPIARYNVAPGSRVLVLHNAEDGLRIDPCHWGWAPFWAKDKRPAPINARVETVTTGKFFKALWPQGRALVMADGWYEWVADPLDPKRKQPYFIRLKSGAPMFMAALAEVRPELEANEGDGFVIITAASDAGMVDIHDRRPLVLGAEHARMWIDPELTAVEAERVAREQCLPVEAFEWFAVGRQVGNVRNEGAELILPVVGDGGHVTRQPVDS</sequence>
<evidence type="ECO:0000256" key="6">
    <source>
        <dbReference type="ARBA" id="ARBA00023125"/>
    </source>
</evidence>
<keyword evidence="10" id="KW-1185">Reference proteome</keyword>
<keyword evidence="5" id="KW-0190">Covalent protein-DNA linkage</keyword>
<keyword evidence="6" id="KW-0238">DNA-binding</keyword>
<evidence type="ECO:0000256" key="2">
    <source>
        <dbReference type="ARBA" id="ARBA00022670"/>
    </source>
</evidence>
<dbReference type="EMBL" id="CP034337">
    <property type="protein sequence ID" value="AZL73246.1"/>
    <property type="molecule type" value="Genomic_DNA"/>
</dbReference>
<evidence type="ECO:0000313" key="10">
    <source>
        <dbReference type="Proteomes" id="UP000272622"/>
    </source>
</evidence>
<organism evidence="9 10">
    <name type="scientific">Pseudomonas oryziphila</name>
    <dbReference type="NCBI Taxonomy" id="2894079"/>
    <lineage>
        <taxon>Bacteria</taxon>
        <taxon>Pseudomonadati</taxon>
        <taxon>Pseudomonadota</taxon>
        <taxon>Gammaproteobacteria</taxon>
        <taxon>Pseudomonadales</taxon>
        <taxon>Pseudomonadaceae</taxon>
        <taxon>Pseudomonas</taxon>
    </lineage>
</organism>
<evidence type="ECO:0000256" key="4">
    <source>
        <dbReference type="ARBA" id="ARBA00022801"/>
    </source>
</evidence>
<dbReference type="EC" id="3.4.-.-" evidence="8"/>
<comment type="similarity">
    <text evidence="1 8">Belongs to the SOS response-associated peptidase family.</text>
</comment>
<proteinExistence type="inferred from homology"/>
<reference evidence="9 10" key="1">
    <citation type="submission" date="2018-12" db="EMBL/GenBank/DDBJ databases">
        <authorList>
            <person name="Li S."/>
            <person name="Yang R."/>
            <person name="Chen G."/>
            <person name="Zou L."/>
            <person name="Zhang C."/>
            <person name="Chen Y."/>
            <person name="Liu Z."/>
            <person name="Li Y."/>
            <person name="Yan Y."/>
            <person name="Huang M."/>
            <person name="Chen T."/>
        </authorList>
    </citation>
    <scope>NUCLEOTIDE SEQUENCE [LARGE SCALE GENOMIC DNA]</scope>
    <source>
        <strain evidence="9 10">2014</strain>
    </source>
</reference>
<evidence type="ECO:0000256" key="1">
    <source>
        <dbReference type="ARBA" id="ARBA00008136"/>
    </source>
</evidence>